<comment type="similarity">
    <text evidence="1">Belongs to the peptidase M16 family.</text>
</comment>
<dbReference type="PANTHER" id="PTHR11851">
    <property type="entry name" value="METALLOPROTEASE"/>
    <property type="match status" value="1"/>
</dbReference>
<name>A0ABN3NRE6_9ACTN</name>
<dbReference type="EMBL" id="BAAARY010000029">
    <property type="protein sequence ID" value="GAA2531931.1"/>
    <property type="molecule type" value="Genomic_DNA"/>
</dbReference>
<evidence type="ECO:0000256" key="1">
    <source>
        <dbReference type="ARBA" id="ARBA00007261"/>
    </source>
</evidence>
<evidence type="ECO:0000259" key="3">
    <source>
        <dbReference type="Pfam" id="PF05193"/>
    </source>
</evidence>
<organism evidence="4 5">
    <name type="scientific">Pilimelia columellifera subsp. columellifera</name>
    <dbReference type="NCBI Taxonomy" id="706583"/>
    <lineage>
        <taxon>Bacteria</taxon>
        <taxon>Bacillati</taxon>
        <taxon>Actinomycetota</taxon>
        <taxon>Actinomycetes</taxon>
        <taxon>Micromonosporales</taxon>
        <taxon>Micromonosporaceae</taxon>
        <taxon>Pilimelia</taxon>
    </lineage>
</organism>
<evidence type="ECO:0000313" key="4">
    <source>
        <dbReference type="EMBL" id="GAA2531931.1"/>
    </source>
</evidence>
<dbReference type="InterPro" id="IPR011249">
    <property type="entry name" value="Metalloenz_LuxS/M16"/>
</dbReference>
<proteinExistence type="inferred from homology"/>
<dbReference type="InterPro" id="IPR011765">
    <property type="entry name" value="Pept_M16_N"/>
</dbReference>
<sequence>MADSRTHHLDGGVPVIVHTEPGRRMTGLALAVGFGARHDPHDAGGMAHLLEHLVMSAPLAGGASLSRRIEQLGGVSNATTGPESLVVHAHVLTEDAERVADWICRAVLCPEITTAVLDRERRVVLQELAAAAADPWDAVQDAFLAALFAGHPLGRPVGGLEASLNATGVDHLADVHRAALSAPVTFASAGGLADAQITAALVRGGLGALPMGAVASEADDGPRVAPPVGTPSWPDGFGWLIAGSRGPAATDPRRAAFQVLGHLLGASPASLMYARLRDDHGLAYNFRAWSRSYRDAGAWRFQAGVDTGNGPRVVEQLGECLGAVAADGPPADAHAAAVRQAVMGLVLECESPLDHAVAAASEHCLTGQTWNVDAEVSRLDRVQPAEVAAAAGEVLESLIVVTRPLPGADQ</sequence>
<dbReference type="InterPro" id="IPR050361">
    <property type="entry name" value="MPP/UQCRC_Complex"/>
</dbReference>
<gene>
    <name evidence="4" type="ORF">GCM10010201_34260</name>
</gene>
<dbReference type="Pfam" id="PF05193">
    <property type="entry name" value="Peptidase_M16_C"/>
    <property type="match status" value="1"/>
</dbReference>
<dbReference type="SUPFAM" id="SSF63411">
    <property type="entry name" value="LuxS/MPP-like metallohydrolase"/>
    <property type="match status" value="2"/>
</dbReference>
<dbReference type="Proteomes" id="UP001499978">
    <property type="component" value="Unassembled WGS sequence"/>
</dbReference>
<feature type="domain" description="Peptidase M16 N-terminal" evidence="2">
    <location>
        <begin position="17"/>
        <end position="157"/>
    </location>
</feature>
<dbReference type="InterPro" id="IPR007863">
    <property type="entry name" value="Peptidase_M16_C"/>
</dbReference>
<feature type="domain" description="Peptidase M16 C-terminal" evidence="3">
    <location>
        <begin position="243"/>
        <end position="340"/>
    </location>
</feature>
<dbReference type="Gene3D" id="3.30.830.10">
    <property type="entry name" value="Metalloenzyme, LuxS/M16 peptidase-like"/>
    <property type="match status" value="2"/>
</dbReference>
<dbReference type="Pfam" id="PF00675">
    <property type="entry name" value="Peptidase_M16"/>
    <property type="match status" value="1"/>
</dbReference>
<reference evidence="4 5" key="1">
    <citation type="journal article" date="2019" name="Int. J. Syst. Evol. Microbiol.">
        <title>The Global Catalogue of Microorganisms (GCM) 10K type strain sequencing project: providing services to taxonomists for standard genome sequencing and annotation.</title>
        <authorList>
            <consortium name="The Broad Institute Genomics Platform"/>
            <consortium name="The Broad Institute Genome Sequencing Center for Infectious Disease"/>
            <person name="Wu L."/>
            <person name="Ma J."/>
        </authorList>
    </citation>
    <scope>NUCLEOTIDE SEQUENCE [LARGE SCALE GENOMIC DNA]</scope>
    <source>
        <strain evidence="4 5">JCM 3367</strain>
    </source>
</reference>
<comment type="caution">
    <text evidence="4">The sequence shown here is derived from an EMBL/GenBank/DDBJ whole genome shotgun (WGS) entry which is preliminary data.</text>
</comment>
<protein>
    <submittedName>
        <fullName evidence="4">Pitrilysin family protein</fullName>
    </submittedName>
</protein>
<keyword evidence="5" id="KW-1185">Reference proteome</keyword>
<dbReference type="RefSeq" id="WP_344174357.1">
    <property type="nucleotide sequence ID" value="NZ_BAAARY010000029.1"/>
</dbReference>
<evidence type="ECO:0000259" key="2">
    <source>
        <dbReference type="Pfam" id="PF00675"/>
    </source>
</evidence>
<dbReference type="PANTHER" id="PTHR11851:SF49">
    <property type="entry name" value="MITOCHONDRIAL-PROCESSING PEPTIDASE SUBUNIT ALPHA"/>
    <property type="match status" value="1"/>
</dbReference>
<accession>A0ABN3NRE6</accession>
<evidence type="ECO:0000313" key="5">
    <source>
        <dbReference type="Proteomes" id="UP001499978"/>
    </source>
</evidence>